<sequence>MEKYKCLIVDDEELARRLITRHLNQLPDFEIIASCGSAIEANSILKKESIDLLFLDIEMPILKGTEFLKTLVNKPKVIFTTAYRDYAIESYELNVIDYLLKPILFVRFYKAIEKFLETQIVVKTKEDSTSNRMHIFVQSNKKNIKILLDEVLYIESIKGYIKIYTTNEKHLIMHSLSAFIDKLDDRFIRVHRSYIVNSNRVTAYTKQDVEIGRIEIPIGDFYKKNALEKLKP</sequence>
<dbReference type="SMART" id="SM00448">
    <property type="entry name" value="REC"/>
    <property type="match status" value="1"/>
</dbReference>
<dbReference type="InterPro" id="IPR046947">
    <property type="entry name" value="LytR-like"/>
</dbReference>
<keyword evidence="5" id="KW-1185">Reference proteome</keyword>
<evidence type="ECO:0000259" key="2">
    <source>
        <dbReference type="PROSITE" id="PS50110"/>
    </source>
</evidence>
<evidence type="ECO:0000313" key="4">
    <source>
        <dbReference type="EMBL" id="WCO00306.1"/>
    </source>
</evidence>
<dbReference type="PANTHER" id="PTHR37299:SF1">
    <property type="entry name" value="STAGE 0 SPORULATION PROTEIN A HOMOLOG"/>
    <property type="match status" value="1"/>
</dbReference>
<keyword evidence="4" id="KW-0238">DNA-binding</keyword>
<accession>A0ABY7RUB0</accession>
<dbReference type="SUPFAM" id="SSF52172">
    <property type="entry name" value="CheY-like"/>
    <property type="match status" value="1"/>
</dbReference>
<evidence type="ECO:0000313" key="5">
    <source>
        <dbReference type="Proteomes" id="UP001202717"/>
    </source>
</evidence>
<evidence type="ECO:0000256" key="1">
    <source>
        <dbReference type="PROSITE-ProRule" id="PRU00169"/>
    </source>
</evidence>
<dbReference type="Gene3D" id="3.40.50.2300">
    <property type="match status" value="1"/>
</dbReference>
<dbReference type="Proteomes" id="UP001202717">
    <property type="component" value="Chromosome"/>
</dbReference>
<feature type="modified residue" description="4-aspartylphosphate" evidence="1">
    <location>
        <position position="56"/>
    </location>
</feature>
<feature type="domain" description="Response regulatory" evidence="2">
    <location>
        <begin position="5"/>
        <end position="116"/>
    </location>
</feature>
<dbReference type="PROSITE" id="PS50930">
    <property type="entry name" value="HTH_LYTTR"/>
    <property type="match status" value="1"/>
</dbReference>
<gene>
    <name evidence="4" type="ORF">MUN68_009505</name>
</gene>
<evidence type="ECO:0000259" key="3">
    <source>
        <dbReference type="PROSITE" id="PS50930"/>
    </source>
</evidence>
<dbReference type="PANTHER" id="PTHR37299">
    <property type="entry name" value="TRANSCRIPTIONAL REGULATOR-RELATED"/>
    <property type="match status" value="1"/>
</dbReference>
<dbReference type="InterPro" id="IPR011006">
    <property type="entry name" value="CheY-like_superfamily"/>
</dbReference>
<dbReference type="PROSITE" id="PS50110">
    <property type="entry name" value="RESPONSE_REGULATORY"/>
    <property type="match status" value="1"/>
</dbReference>
<dbReference type="InterPro" id="IPR007492">
    <property type="entry name" value="LytTR_DNA-bd_dom"/>
</dbReference>
<dbReference type="Gene3D" id="2.40.50.1020">
    <property type="entry name" value="LytTr DNA-binding domain"/>
    <property type="match status" value="1"/>
</dbReference>
<protein>
    <submittedName>
        <fullName evidence="4">LytTR family DNA-binding domain-containing protein</fullName>
    </submittedName>
</protein>
<dbReference type="EMBL" id="CP116221">
    <property type="protein sequence ID" value="WCO00306.1"/>
    <property type="molecule type" value="Genomic_DNA"/>
</dbReference>
<name>A0ABY7RUB0_9FLAO</name>
<reference evidence="4 5" key="1">
    <citation type="submission" date="2023-01" db="EMBL/GenBank/DDBJ databases">
        <title>Psychroserpens ponticola sp. nov., isolated from seawater.</title>
        <authorList>
            <person name="Kristyanto S."/>
            <person name="Jung J."/>
            <person name="Kim J.M."/>
            <person name="Jeon C.O."/>
        </authorList>
    </citation>
    <scope>NUCLEOTIDE SEQUENCE [LARGE SCALE GENOMIC DNA]</scope>
    <source>
        <strain evidence="4 5">MSW6</strain>
    </source>
</reference>
<dbReference type="SMART" id="SM00850">
    <property type="entry name" value="LytTR"/>
    <property type="match status" value="1"/>
</dbReference>
<dbReference type="RefSeq" id="WP_249997065.1">
    <property type="nucleotide sequence ID" value="NZ_CP116221.1"/>
</dbReference>
<dbReference type="InterPro" id="IPR001789">
    <property type="entry name" value="Sig_transdc_resp-reg_receiver"/>
</dbReference>
<feature type="domain" description="HTH LytTR-type" evidence="3">
    <location>
        <begin position="135"/>
        <end position="201"/>
    </location>
</feature>
<proteinExistence type="predicted"/>
<organism evidence="4 5">
    <name type="scientific">Psychroserpens ponticola</name>
    <dbReference type="NCBI Taxonomy" id="2932268"/>
    <lineage>
        <taxon>Bacteria</taxon>
        <taxon>Pseudomonadati</taxon>
        <taxon>Bacteroidota</taxon>
        <taxon>Flavobacteriia</taxon>
        <taxon>Flavobacteriales</taxon>
        <taxon>Flavobacteriaceae</taxon>
        <taxon>Psychroserpens</taxon>
    </lineage>
</organism>
<dbReference type="GO" id="GO:0003677">
    <property type="term" value="F:DNA binding"/>
    <property type="evidence" value="ECO:0007669"/>
    <property type="project" value="UniProtKB-KW"/>
</dbReference>
<dbReference type="Pfam" id="PF00072">
    <property type="entry name" value="Response_reg"/>
    <property type="match status" value="1"/>
</dbReference>
<dbReference type="Pfam" id="PF04397">
    <property type="entry name" value="LytTR"/>
    <property type="match status" value="1"/>
</dbReference>
<keyword evidence="1" id="KW-0597">Phosphoprotein</keyword>